<dbReference type="InterPro" id="IPR006222">
    <property type="entry name" value="GCVT_N"/>
</dbReference>
<dbReference type="PANTHER" id="PTHR43757">
    <property type="entry name" value="AMINOMETHYLTRANSFERASE"/>
    <property type="match status" value="1"/>
</dbReference>
<dbReference type="SUPFAM" id="SSF101790">
    <property type="entry name" value="Aminomethyltransferase beta-barrel domain"/>
    <property type="match status" value="1"/>
</dbReference>
<dbReference type="OrthoDB" id="10263536at2759"/>
<reference evidence="4" key="1">
    <citation type="submission" date="2020-11" db="EMBL/GenBank/DDBJ databases">
        <authorList>
            <person name="Tran Van P."/>
        </authorList>
    </citation>
    <scope>NUCLEOTIDE SEQUENCE</scope>
</reference>
<dbReference type="InterPro" id="IPR028896">
    <property type="entry name" value="GcvT/YgfZ/DmdA"/>
</dbReference>
<sequence>MRSMEHRDFFISRLGYTGEDGFEISLPADRADAVWHKLLAHKEAKNIGLAARDSLRLEMGYPLYGHDIDATTSPIEADSAWIMGKRDNKDFIGAARIFNELENGTTRKRVGLRITGKGIAREGTEIFDATGTKQIGLLTSGGFSPTLQAAIGQGYVATKYAESGAQVNLRVRGRDIEAEIADMPFVPAKTKKANNNKT</sequence>
<accession>A0A7R8WV44</accession>
<dbReference type="InterPro" id="IPR013977">
    <property type="entry name" value="GcvT_C"/>
</dbReference>
<dbReference type="Gene3D" id="4.10.1250.10">
    <property type="entry name" value="Aminomethyltransferase fragment"/>
    <property type="match status" value="1"/>
</dbReference>
<dbReference type="PANTHER" id="PTHR43757:SF2">
    <property type="entry name" value="AMINOMETHYLTRANSFERASE, MITOCHONDRIAL"/>
    <property type="match status" value="1"/>
</dbReference>
<feature type="domain" description="GCVT N-terminal" evidence="2">
    <location>
        <begin position="8"/>
        <end position="84"/>
    </location>
</feature>
<dbReference type="InterPro" id="IPR029043">
    <property type="entry name" value="GcvT/YgfZ_C"/>
</dbReference>
<dbReference type="AlphaFoldDB" id="A0A7R8WV44"/>
<feature type="domain" description="Aminomethyltransferase C-terminal" evidence="3">
    <location>
        <begin position="107"/>
        <end position="186"/>
    </location>
</feature>
<comment type="similarity">
    <text evidence="1">Belongs to the GcvT family.</text>
</comment>
<dbReference type="Pfam" id="PF08669">
    <property type="entry name" value="GCV_T_C"/>
    <property type="match status" value="1"/>
</dbReference>
<evidence type="ECO:0000256" key="1">
    <source>
        <dbReference type="ARBA" id="ARBA00008609"/>
    </source>
</evidence>
<organism evidence="4">
    <name type="scientific">Cyprideis torosa</name>
    <dbReference type="NCBI Taxonomy" id="163714"/>
    <lineage>
        <taxon>Eukaryota</taxon>
        <taxon>Metazoa</taxon>
        <taxon>Ecdysozoa</taxon>
        <taxon>Arthropoda</taxon>
        <taxon>Crustacea</taxon>
        <taxon>Oligostraca</taxon>
        <taxon>Ostracoda</taxon>
        <taxon>Podocopa</taxon>
        <taxon>Podocopida</taxon>
        <taxon>Cytherocopina</taxon>
        <taxon>Cytheroidea</taxon>
        <taxon>Cytherideidae</taxon>
        <taxon>Cyprideis</taxon>
    </lineage>
</organism>
<dbReference type="SUPFAM" id="SSF103025">
    <property type="entry name" value="Folate-binding domain"/>
    <property type="match status" value="1"/>
</dbReference>
<evidence type="ECO:0000259" key="2">
    <source>
        <dbReference type="Pfam" id="PF01571"/>
    </source>
</evidence>
<dbReference type="Gene3D" id="3.30.1360.120">
    <property type="entry name" value="Probable tRNA modification gtpase trme, domain 1"/>
    <property type="match status" value="1"/>
</dbReference>
<dbReference type="EMBL" id="OB708326">
    <property type="protein sequence ID" value="CAD7238777.1"/>
    <property type="molecule type" value="Genomic_DNA"/>
</dbReference>
<dbReference type="InterPro" id="IPR027266">
    <property type="entry name" value="TrmE/GcvT-like"/>
</dbReference>
<protein>
    <submittedName>
        <fullName evidence="4">Uncharacterized protein</fullName>
    </submittedName>
</protein>
<dbReference type="Gene3D" id="2.40.30.110">
    <property type="entry name" value="Aminomethyltransferase beta-barrel domains"/>
    <property type="match status" value="1"/>
</dbReference>
<proteinExistence type="inferred from homology"/>
<gene>
    <name evidence="4" type="ORF">CTOB1V02_LOCUS16592</name>
</gene>
<evidence type="ECO:0000313" key="4">
    <source>
        <dbReference type="EMBL" id="CAD7238777.1"/>
    </source>
</evidence>
<evidence type="ECO:0000259" key="3">
    <source>
        <dbReference type="Pfam" id="PF08669"/>
    </source>
</evidence>
<dbReference type="Pfam" id="PF01571">
    <property type="entry name" value="GCV_T"/>
    <property type="match status" value="1"/>
</dbReference>
<name>A0A7R8WV44_9CRUS</name>